<evidence type="ECO:0000313" key="3">
    <source>
        <dbReference type="Proteomes" id="UP001058860"/>
    </source>
</evidence>
<sequence>MSDLPLVSIVIPTYNGERYVAAAVASAQAQTYPNIEILVSDDGSHDATADILRAMAADDERIRVIAHPENIGPVANQIGLHDEAEGEFIKPLLQDDVLAPDAVSRLLPPLAADPGIVLGFARRQLIDQYGDVLPHPPWTRALTEADAVLDGWELGSAMLEQTANLVGEVTCGLYRKDAVGDISQLWSLDAYTFGPVADVALWLKLLSRGRAFYTPEILSSFRQHGAQSTHRPEVALGGTREWCLLVLSGRRLGHLSSPRRERQALTAALAMAANGLRQAAHDPDWSARLRAVMQETLGRLADPELQPLAQHYPVAVAAPGVDPVEIRASVSRLRSLAQDAQVGRCVIAIPVDAVDTAVPHVEHALGLGPDFDLELTPTDTPGAVVAGPWLAVVTGEDAWAADAAERVDAA</sequence>
<name>A0ABY5PK45_9ACTN</name>
<dbReference type="PANTHER" id="PTHR43685:SF11">
    <property type="entry name" value="GLYCOSYLTRANSFERASE TAGX-RELATED"/>
    <property type="match status" value="1"/>
</dbReference>
<reference evidence="3" key="1">
    <citation type="submission" date="2021-11" db="EMBL/GenBank/DDBJ databases">
        <title>Cultivation dependent microbiological survey of springs from the worlds oldest radium mine currently devoted to the extraction of radon-saturated water.</title>
        <authorList>
            <person name="Kapinusova G."/>
            <person name="Smrhova T."/>
            <person name="Strejcek M."/>
            <person name="Suman J."/>
            <person name="Jani K."/>
            <person name="Pajer P."/>
            <person name="Uhlik O."/>
        </authorList>
    </citation>
    <scope>NUCLEOTIDE SEQUENCE [LARGE SCALE GENOMIC DNA]</scope>
    <source>
        <strain evidence="3">J379</strain>
    </source>
</reference>
<dbReference type="InterPro" id="IPR029044">
    <property type="entry name" value="Nucleotide-diphossugar_trans"/>
</dbReference>
<evidence type="ECO:0000259" key="1">
    <source>
        <dbReference type="Pfam" id="PF00535"/>
    </source>
</evidence>
<dbReference type="Gene3D" id="3.90.550.10">
    <property type="entry name" value="Spore Coat Polysaccharide Biosynthesis Protein SpsA, Chain A"/>
    <property type="match status" value="1"/>
</dbReference>
<keyword evidence="3" id="KW-1185">Reference proteome</keyword>
<dbReference type="Proteomes" id="UP001058860">
    <property type="component" value="Chromosome"/>
</dbReference>
<keyword evidence="2" id="KW-0808">Transferase</keyword>
<dbReference type="PANTHER" id="PTHR43685">
    <property type="entry name" value="GLYCOSYLTRANSFERASE"/>
    <property type="match status" value="1"/>
</dbReference>
<dbReference type="EC" id="2.4.-.-" evidence="2"/>
<dbReference type="RefSeq" id="WP_353865271.1">
    <property type="nucleotide sequence ID" value="NZ_CP088295.1"/>
</dbReference>
<dbReference type="InterPro" id="IPR001173">
    <property type="entry name" value="Glyco_trans_2-like"/>
</dbReference>
<organism evidence="2 3">
    <name type="scientific">Svornostia abyssi</name>
    <dbReference type="NCBI Taxonomy" id="2898438"/>
    <lineage>
        <taxon>Bacteria</taxon>
        <taxon>Bacillati</taxon>
        <taxon>Actinomycetota</taxon>
        <taxon>Thermoleophilia</taxon>
        <taxon>Solirubrobacterales</taxon>
        <taxon>Baekduiaceae</taxon>
        <taxon>Svornostia</taxon>
    </lineage>
</organism>
<accession>A0ABY5PK45</accession>
<gene>
    <name evidence="2" type="ORF">LRS13_04480</name>
</gene>
<dbReference type="Pfam" id="PF00535">
    <property type="entry name" value="Glycos_transf_2"/>
    <property type="match status" value="1"/>
</dbReference>
<dbReference type="EMBL" id="CP088295">
    <property type="protein sequence ID" value="UUY04790.1"/>
    <property type="molecule type" value="Genomic_DNA"/>
</dbReference>
<evidence type="ECO:0000313" key="2">
    <source>
        <dbReference type="EMBL" id="UUY04790.1"/>
    </source>
</evidence>
<proteinExistence type="predicted"/>
<keyword evidence="2" id="KW-0328">Glycosyltransferase</keyword>
<dbReference type="SUPFAM" id="SSF53448">
    <property type="entry name" value="Nucleotide-diphospho-sugar transferases"/>
    <property type="match status" value="1"/>
</dbReference>
<feature type="domain" description="Glycosyltransferase 2-like" evidence="1">
    <location>
        <begin position="8"/>
        <end position="136"/>
    </location>
</feature>
<protein>
    <submittedName>
        <fullName evidence="2">Glycosyltransferase</fullName>
        <ecNumber evidence="2">2.4.-.-</ecNumber>
    </submittedName>
</protein>
<dbReference type="GO" id="GO:0016757">
    <property type="term" value="F:glycosyltransferase activity"/>
    <property type="evidence" value="ECO:0007669"/>
    <property type="project" value="UniProtKB-KW"/>
</dbReference>
<dbReference type="InterPro" id="IPR050834">
    <property type="entry name" value="Glycosyltransf_2"/>
</dbReference>